<dbReference type="PANTHER" id="PTHR36839">
    <property type="entry name" value="METALLO-BETA-LACTAMASE FAMILY PROTEIN (AFU_ORTHOLOGUE AFUA_5G12770)"/>
    <property type="match status" value="1"/>
</dbReference>
<proteinExistence type="predicted"/>
<dbReference type="Gene3D" id="3.60.15.10">
    <property type="entry name" value="Ribonuclease Z/Hydroxyacylglutathione hydrolase-like"/>
    <property type="match status" value="1"/>
</dbReference>
<keyword evidence="3" id="KW-1185">Reference proteome</keyword>
<dbReference type="EMBL" id="JACCBU010000001">
    <property type="protein sequence ID" value="NYE69202.1"/>
    <property type="molecule type" value="Genomic_DNA"/>
</dbReference>
<dbReference type="InterPro" id="IPR001279">
    <property type="entry name" value="Metallo-B-lactamas"/>
</dbReference>
<dbReference type="Pfam" id="PF00753">
    <property type="entry name" value="Lactamase_B"/>
    <property type="match status" value="1"/>
</dbReference>
<feature type="domain" description="Metallo-beta-lactamase" evidence="1">
    <location>
        <begin position="75"/>
        <end position="198"/>
    </location>
</feature>
<keyword evidence="2" id="KW-0378">Hydrolase</keyword>
<gene>
    <name evidence="2" type="ORF">BKA15_000531</name>
</gene>
<dbReference type="SUPFAM" id="SSF56281">
    <property type="entry name" value="Metallo-hydrolase/oxidoreductase"/>
    <property type="match status" value="1"/>
</dbReference>
<protein>
    <submittedName>
        <fullName evidence="2">Glyoxylase-like metal-dependent hydrolase (Beta-lactamase superfamily II)</fullName>
    </submittedName>
</protein>
<comment type="caution">
    <text evidence="2">The sequence shown here is derived from an EMBL/GenBank/DDBJ whole genome shotgun (WGS) entry which is preliminary data.</text>
</comment>
<reference evidence="2 3" key="1">
    <citation type="submission" date="2020-07" db="EMBL/GenBank/DDBJ databases">
        <title>Sequencing the genomes of 1000 actinobacteria strains.</title>
        <authorList>
            <person name="Klenk H.-P."/>
        </authorList>
    </citation>
    <scope>NUCLEOTIDE SEQUENCE [LARGE SCALE GENOMIC DNA]</scope>
    <source>
        <strain evidence="2 3">DSM 22083</strain>
    </source>
</reference>
<accession>A0A7Y9I2T9</accession>
<evidence type="ECO:0000259" key="1">
    <source>
        <dbReference type="Pfam" id="PF00753"/>
    </source>
</evidence>
<name>A0A7Y9I2T9_9ACTN</name>
<evidence type="ECO:0000313" key="2">
    <source>
        <dbReference type="EMBL" id="NYE69202.1"/>
    </source>
</evidence>
<organism evidence="2 3">
    <name type="scientific">Microlunatus parietis</name>
    <dbReference type="NCBI Taxonomy" id="682979"/>
    <lineage>
        <taxon>Bacteria</taxon>
        <taxon>Bacillati</taxon>
        <taxon>Actinomycetota</taxon>
        <taxon>Actinomycetes</taxon>
        <taxon>Propionibacteriales</taxon>
        <taxon>Propionibacteriaceae</taxon>
        <taxon>Microlunatus</taxon>
    </lineage>
</organism>
<dbReference type="PANTHER" id="PTHR36839:SF1">
    <property type="entry name" value="METALLO-BETA-LACTAMASE FAMILY PROTEIN (AFU_ORTHOLOGUE AFUA_5G12770)"/>
    <property type="match status" value="1"/>
</dbReference>
<dbReference type="GO" id="GO:0016787">
    <property type="term" value="F:hydrolase activity"/>
    <property type="evidence" value="ECO:0007669"/>
    <property type="project" value="UniProtKB-KW"/>
</dbReference>
<dbReference type="AlphaFoldDB" id="A0A7Y9I2T9"/>
<evidence type="ECO:0000313" key="3">
    <source>
        <dbReference type="Proteomes" id="UP000569914"/>
    </source>
</evidence>
<dbReference type="RefSeq" id="WP_179747961.1">
    <property type="nucleotide sequence ID" value="NZ_JACCBU010000001.1"/>
</dbReference>
<dbReference type="InterPro" id="IPR036866">
    <property type="entry name" value="RibonucZ/Hydroxyglut_hydro"/>
</dbReference>
<sequence length="269" mass="29002">MLICATCAVEYDEPTPDVCPICDDERQWVPADGQRWTDLAKLAGEGRSITWTDREPNLVALAADPGVGIGQTAELITTPAGSLLWDPLGFIDDQTVEKVRAKGPVLAIAASHPHTFGVQLEWAAALDAPVLVCEADKEWLGRTGSAVEFWSDRRDLTDGLSLHQVGGHFPGSCVAVWAAGAEGRGILFAGDTVFPNPDRTSLGFLRSYPNKIPLSAAVVDRVATRLGEFTFDRIIGNFGNTVAAGGQEILRRSADRHIAWVRGDFDHLT</sequence>
<dbReference type="Proteomes" id="UP000569914">
    <property type="component" value="Unassembled WGS sequence"/>
</dbReference>